<gene>
    <name evidence="2" type="ORF">ILEXP_LOCUS55006</name>
</gene>
<keyword evidence="1" id="KW-0732">Signal</keyword>
<dbReference type="AlphaFoldDB" id="A0ABC8UUA2"/>
<name>A0ABC8UUA2_9AQUA</name>
<organism evidence="2 3">
    <name type="scientific">Ilex paraguariensis</name>
    <name type="common">yerba mate</name>
    <dbReference type="NCBI Taxonomy" id="185542"/>
    <lineage>
        <taxon>Eukaryota</taxon>
        <taxon>Viridiplantae</taxon>
        <taxon>Streptophyta</taxon>
        <taxon>Embryophyta</taxon>
        <taxon>Tracheophyta</taxon>
        <taxon>Spermatophyta</taxon>
        <taxon>Magnoliopsida</taxon>
        <taxon>eudicotyledons</taxon>
        <taxon>Gunneridae</taxon>
        <taxon>Pentapetalae</taxon>
        <taxon>asterids</taxon>
        <taxon>campanulids</taxon>
        <taxon>Aquifoliales</taxon>
        <taxon>Aquifoliaceae</taxon>
        <taxon>Ilex</taxon>
    </lineage>
</organism>
<feature type="chain" id="PRO_5044749623" evidence="1">
    <location>
        <begin position="27"/>
        <end position="119"/>
    </location>
</feature>
<proteinExistence type="predicted"/>
<sequence>MAAYPTRPKTLFLLLLLLLMCMCTSSSSAAAASHAAVKEEESPPKIGRYVMNKINYAGGGLQSQSQSPLRRNQSDVLEKVEINLDDIFHVGWQNTLIFFCGCSKNGSQSQIQEQGKGLE</sequence>
<accession>A0ABC8UUA2</accession>
<feature type="signal peptide" evidence="1">
    <location>
        <begin position="1"/>
        <end position="26"/>
    </location>
</feature>
<keyword evidence="3" id="KW-1185">Reference proteome</keyword>
<dbReference type="Proteomes" id="UP001642360">
    <property type="component" value="Unassembled WGS sequence"/>
</dbReference>
<protein>
    <submittedName>
        <fullName evidence="2">Uncharacterized protein</fullName>
    </submittedName>
</protein>
<reference evidence="2 3" key="1">
    <citation type="submission" date="2024-02" db="EMBL/GenBank/DDBJ databases">
        <authorList>
            <person name="Vignale AGUSTIN F."/>
            <person name="Sosa J E."/>
            <person name="Modenutti C."/>
        </authorList>
    </citation>
    <scope>NUCLEOTIDE SEQUENCE [LARGE SCALE GENOMIC DNA]</scope>
</reference>
<dbReference type="EMBL" id="CAUOFW020009057">
    <property type="protein sequence ID" value="CAK9184651.1"/>
    <property type="molecule type" value="Genomic_DNA"/>
</dbReference>
<evidence type="ECO:0000313" key="3">
    <source>
        <dbReference type="Proteomes" id="UP001642360"/>
    </source>
</evidence>
<comment type="caution">
    <text evidence="2">The sequence shown here is derived from an EMBL/GenBank/DDBJ whole genome shotgun (WGS) entry which is preliminary data.</text>
</comment>
<evidence type="ECO:0000256" key="1">
    <source>
        <dbReference type="SAM" id="SignalP"/>
    </source>
</evidence>
<evidence type="ECO:0000313" key="2">
    <source>
        <dbReference type="EMBL" id="CAK9184651.1"/>
    </source>
</evidence>